<name>X1B8M6_9ZZZZ</name>
<feature type="non-terminal residue" evidence="1">
    <location>
        <position position="1"/>
    </location>
</feature>
<comment type="caution">
    <text evidence="1">The sequence shown here is derived from an EMBL/GenBank/DDBJ whole genome shotgun (WGS) entry which is preliminary data.</text>
</comment>
<organism evidence="1">
    <name type="scientific">marine sediment metagenome</name>
    <dbReference type="NCBI Taxonomy" id="412755"/>
    <lineage>
        <taxon>unclassified sequences</taxon>
        <taxon>metagenomes</taxon>
        <taxon>ecological metagenomes</taxon>
    </lineage>
</organism>
<dbReference type="EMBL" id="BART01016342">
    <property type="protein sequence ID" value="GAG80468.1"/>
    <property type="molecule type" value="Genomic_DNA"/>
</dbReference>
<evidence type="ECO:0000313" key="1">
    <source>
        <dbReference type="EMBL" id="GAG80468.1"/>
    </source>
</evidence>
<protein>
    <submittedName>
        <fullName evidence="1">Uncharacterized protein</fullName>
    </submittedName>
</protein>
<feature type="non-terminal residue" evidence="1">
    <location>
        <position position="303"/>
    </location>
</feature>
<accession>X1B8M6</accession>
<proteinExistence type="predicted"/>
<gene>
    <name evidence="1" type="ORF">S01H4_31457</name>
</gene>
<sequence length="303" mass="33684">FANPDLPILGADVEYSVVQNSQIYGNLTSLGPGQYEFELNSTAFIYHGRYDLQITADKLNYMQKSVTIALKINPINTLINNKISIVQPESIKVGTSKIFYFNYTTATTPALGLSNCSTAFYEWQRLDDDGNVIESNQSDLIELGNGKYELDFDTEIKPIGSYTLVVSLGQINYIERKAIISLEIVPRDINLILPSDLFTNNIIEIISGNYLNFTISLTEPLNNDAPLTNATVWISFQGINHTFNENGNGTYSISIEEAANIQTMLLTESINSRIFITKTNYTFSSDGELITINVVPITMLGLP</sequence>
<dbReference type="AlphaFoldDB" id="X1B8M6"/>
<reference evidence="1" key="1">
    <citation type="journal article" date="2014" name="Front. Microbiol.">
        <title>High frequency of phylogenetically diverse reductive dehalogenase-homologous genes in deep subseafloor sedimentary metagenomes.</title>
        <authorList>
            <person name="Kawai M."/>
            <person name="Futagami T."/>
            <person name="Toyoda A."/>
            <person name="Takaki Y."/>
            <person name="Nishi S."/>
            <person name="Hori S."/>
            <person name="Arai W."/>
            <person name="Tsubouchi T."/>
            <person name="Morono Y."/>
            <person name="Uchiyama I."/>
            <person name="Ito T."/>
            <person name="Fujiyama A."/>
            <person name="Inagaki F."/>
            <person name="Takami H."/>
        </authorList>
    </citation>
    <scope>NUCLEOTIDE SEQUENCE</scope>
    <source>
        <strain evidence="1">Expedition CK06-06</strain>
    </source>
</reference>